<sequence>MPEINWTKKALKQLYGLPQKEGNAIEDAVEALAKWPDTPHLKVEKLTDDKEKRMKLVVGHYRVLWKIEKGQPVVIAILEVVRRTSTTYKKR</sequence>
<dbReference type="GO" id="GO:0004519">
    <property type="term" value="F:endonuclease activity"/>
    <property type="evidence" value="ECO:0007669"/>
    <property type="project" value="UniProtKB-KW"/>
</dbReference>
<evidence type="ECO:0000313" key="1">
    <source>
        <dbReference type="EMBL" id="SFN83454.1"/>
    </source>
</evidence>
<keyword evidence="2" id="KW-1185">Reference proteome</keyword>
<organism evidence="1 2">
    <name type="scientific">Candidatus Pantoea varia</name>
    <dbReference type="NCBI Taxonomy" id="1881036"/>
    <lineage>
        <taxon>Bacteria</taxon>
        <taxon>Pseudomonadati</taxon>
        <taxon>Pseudomonadota</taxon>
        <taxon>Gammaproteobacteria</taxon>
        <taxon>Enterobacterales</taxon>
        <taxon>Erwiniaceae</taxon>
        <taxon>Pantoea</taxon>
    </lineage>
</organism>
<reference evidence="2" key="1">
    <citation type="submission" date="2016-10" db="EMBL/GenBank/DDBJ databases">
        <authorList>
            <person name="Varghese N."/>
            <person name="Submissions S."/>
        </authorList>
    </citation>
    <scope>NUCLEOTIDE SEQUENCE [LARGE SCALE GENOMIC DNA]</scope>
    <source>
        <strain evidence="2">OV426</strain>
    </source>
</reference>
<gene>
    <name evidence="1" type="ORF">SAMN05428971_2261</name>
</gene>
<name>A0A1I5C9D9_9GAMM</name>
<dbReference type="InterPro" id="IPR035093">
    <property type="entry name" value="RelE/ParE_toxin_dom_sf"/>
</dbReference>
<evidence type="ECO:0000313" key="2">
    <source>
        <dbReference type="Proteomes" id="UP000198968"/>
    </source>
</evidence>
<dbReference type="RefSeq" id="WP_090963742.1">
    <property type="nucleotide sequence ID" value="NZ_FOVG01000002.1"/>
</dbReference>
<keyword evidence="1" id="KW-0255">Endonuclease</keyword>
<dbReference type="Gene3D" id="3.30.2310.20">
    <property type="entry name" value="RelE-like"/>
    <property type="match status" value="1"/>
</dbReference>
<protein>
    <submittedName>
        <fullName evidence="1">mRNA-degrading endonuclease RelE, toxin component of the RelBE toxin-antitoxin system</fullName>
    </submittedName>
</protein>
<dbReference type="AlphaFoldDB" id="A0A1I5C9D9"/>
<accession>A0A1I5C9D9</accession>
<dbReference type="EMBL" id="FOVG01000002">
    <property type="protein sequence ID" value="SFN83454.1"/>
    <property type="molecule type" value="Genomic_DNA"/>
</dbReference>
<dbReference type="Proteomes" id="UP000198968">
    <property type="component" value="Unassembled WGS sequence"/>
</dbReference>
<proteinExistence type="predicted"/>
<keyword evidence="1" id="KW-0540">Nuclease</keyword>
<dbReference type="OrthoDB" id="5570653at2"/>
<dbReference type="SUPFAM" id="SSF143011">
    <property type="entry name" value="RelE-like"/>
    <property type="match status" value="1"/>
</dbReference>
<keyword evidence="1" id="KW-0378">Hydrolase</keyword>